<proteinExistence type="predicted"/>
<protein>
    <submittedName>
        <fullName evidence="1">Uncharacterized protein</fullName>
    </submittedName>
</protein>
<sequence>MKKYLTIQDICIIILIILINTLTTDNINYCNNLLKEFINDCILVYNEYILPMTKKEEKSDSNIFLTILFVSYYMIFLFGDITLYFLICNLNNIRLAMIQILLHDKFYIRTIIDIINLFMYSCRLYYELIHAYVYTPLRLKKIFYSPQLDRLF</sequence>
<evidence type="ECO:0000313" key="1">
    <source>
        <dbReference type="EMBL" id="AXX76227.1"/>
    </source>
</evidence>
<accession>A0A385GNL4</accession>
<dbReference type="AlphaFoldDB" id="A0A385GNL4"/>
<dbReference type="EMBL" id="MH107388">
    <property type="protein sequence ID" value="AXX76227.1"/>
    <property type="molecule type" value="Genomic_DNA"/>
</dbReference>
<organism evidence="1">
    <name type="scientific">Babesia duncani</name>
    <dbReference type="NCBI Taxonomy" id="323732"/>
    <lineage>
        <taxon>Eukaryota</taxon>
        <taxon>Sar</taxon>
        <taxon>Alveolata</taxon>
        <taxon>Apicomplexa</taxon>
        <taxon>Aconoidasida</taxon>
        <taxon>Piroplasmida</taxon>
        <taxon>Babesiidae</taxon>
        <taxon>Babesia</taxon>
    </lineage>
</organism>
<gene>
    <name evidence="1" type="primary">HypK</name>
</gene>
<name>A0A385GNL4_9APIC</name>
<reference evidence="1" key="1">
    <citation type="journal article" date="2018" name="Int. J. Parasitol.">
        <title>Insights into the evolution and drug susceptibility of Babesia duncani from the sequence of its mitochondrial and apicoplast genomes.</title>
        <authorList>
            <person name="Virji A.Z."/>
            <person name="Thekkiniath J."/>
            <person name="Ma W."/>
            <person name="Lawres L."/>
            <person name="Knight J."/>
            <person name="Swei A."/>
            <person name="Roch K.L."/>
            <person name="Ben Mamoun C."/>
        </authorList>
    </citation>
    <scope>NUCLEOTIDE SEQUENCE</scope>
    <source>
        <strain evidence="1">WA-1</strain>
    </source>
</reference>